<comment type="caution">
    <text evidence="3">The sequence shown here is derived from an EMBL/GenBank/DDBJ whole genome shotgun (WGS) entry which is preliminary data.</text>
</comment>
<evidence type="ECO:0000313" key="4">
    <source>
        <dbReference type="Proteomes" id="UP000813824"/>
    </source>
</evidence>
<feature type="transmembrane region" description="Helical" evidence="2">
    <location>
        <begin position="68"/>
        <end position="88"/>
    </location>
</feature>
<evidence type="ECO:0000313" key="3">
    <source>
        <dbReference type="EMBL" id="KAH8103357.1"/>
    </source>
</evidence>
<dbReference type="PANTHER" id="PTHR28154:SF1">
    <property type="entry name" value="CELL WALL SYNTHESIS PROTEIN KNH1-RELATED"/>
    <property type="match status" value="1"/>
</dbReference>
<keyword evidence="4" id="KW-1185">Reference proteome</keyword>
<dbReference type="Proteomes" id="UP000813824">
    <property type="component" value="Unassembled WGS sequence"/>
</dbReference>
<keyword evidence="2" id="KW-0812">Transmembrane</keyword>
<keyword evidence="2" id="KW-0472">Membrane</keyword>
<protein>
    <submittedName>
        <fullName evidence="3">Uncharacterized protein</fullName>
    </submittedName>
</protein>
<feature type="compositionally biased region" description="Polar residues" evidence="1">
    <location>
        <begin position="293"/>
        <end position="306"/>
    </location>
</feature>
<organism evidence="3 4">
    <name type="scientific">Cristinia sonorae</name>
    <dbReference type="NCBI Taxonomy" id="1940300"/>
    <lineage>
        <taxon>Eukaryota</taxon>
        <taxon>Fungi</taxon>
        <taxon>Dikarya</taxon>
        <taxon>Basidiomycota</taxon>
        <taxon>Agaricomycotina</taxon>
        <taxon>Agaricomycetes</taxon>
        <taxon>Agaricomycetidae</taxon>
        <taxon>Agaricales</taxon>
        <taxon>Pleurotineae</taxon>
        <taxon>Stephanosporaceae</taxon>
        <taxon>Cristinia</taxon>
    </lineage>
</organism>
<evidence type="ECO:0000256" key="1">
    <source>
        <dbReference type="SAM" id="MobiDB-lite"/>
    </source>
</evidence>
<dbReference type="InterPro" id="IPR045328">
    <property type="entry name" value="Kre9/Knh1"/>
</dbReference>
<gene>
    <name evidence="3" type="ORF">BXZ70DRAFT_925208</name>
</gene>
<accession>A0A8K0UU12</accession>
<evidence type="ECO:0000256" key="2">
    <source>
        <dbReference type="SAM" id="Phobius"/>
    </source>
</evidence>
<dbReference type="EMBL" id="JAEVFJ010000007">
    <property type="protein sequence ID" value="KAH8103357.1"/>
    <property type="molecule type" value="Genomic_DNA"/>
</dbReference>
<dbReference type="OrthoDB" id="3250770at2759"/>
<proteinExistence type="predicted"/>
<reference evidence="3" key="1">
    <citation type="journal article" date="2021" name="New Phytol.">
        <title>Evolutionary innovations through gain and loss of genes in the ectomycorrhizal Boletales.</title>
        <authorList>
            <person name="Wu G."/>
            <person name="Miyauchi S."/>
            <person name="Morin E."/>
            <person name="Kuo A."/>
            <person name="Drula E."/>
            <person name="Varga T."/>
            <person name="Kohler A."/>
            <person name="Feng B."/>
            <person name="Cao Y."/>
            <person name="Lipzen A."/>
            <person name="Daum C."/>
            <person name="Hundley H."/>
            <person name="Pangilinan J."/>
            <person name="Johnson J."/>
            <person name="Barry K."/>
            <person name="LaButti K."/>
            <person name="Ng V."/>
            <person name="Ahrendt S."/>
            <person name="Min B."/>
            <person name="Choi I.G."/>
            <person name="Park H."/>
            <person name="Plett J.M."/>
            <person name="Magnuson J."/>
            <person name="Spatafora J.W."/>
            <person name="Nagy L.G."/>
            <person name="Henrissat B."/>
            <person name="Grigoriev I.V."/>
            <person name="Yang Z.L."/>
            <person name="Xu J."/>
            <person name="Martin F.M."/>
        </authorList>
    </citation>
    <scope>NUCLEOTIDE SEQUENCE</scope>
    <source>
        <strain evidence="3">KKN 215</strain>
    </source>
</reference>
<keyword evidence="2" id="KW-1133">Transmembrane helix</keyword>
<dbReference type="AlphaFoldDB" id="A0A8K0UU12"/>
<dbReference type="GO" id="GO:0006078">
    <property type="term" value="P:(1-&gt;6)-beta-D-glucan biosynthetic process"/>
    <property type="evidence" value="ECO:0007669"/>
    <property type="project" value="InterPro"/>
</dbReference>
<dbReference type="PANTHER" id="PTHR28154">
    <property type="entry name" value="CELL WALL SYNTHESIS PROTEIN KNH1-RELATED"/>
    <property type="match status" value="1"/>
</dbReference>
<name>A0A8K0UU12_9AGAR</name>
<dbReference type="GO" id="GO:0042546">
    <property type="term" value="P:cell wall biogenesis"/>
    <property type="evidence" value="ECO:0007669"/>
    <property type="project" value="InterPro"/>
</dbReference>
<sequence>MVQFLFCSFVLHPFTHLTLRLFLTLICSGSTLPAFDTLGRPRIPKYYPLRSLLDWRQTDNMLAISRRLVFLFLATAVSSVCGALYPTLPIADTTWRGGRVECVTWIDDGSPIKLNGLGRLDVELYLNGSNHVATLAKNVNPESKFHQFKVVSSWGPNAPNYHVRFVSHHPSATIYTADFAIRDMDYDSLAEFSAAEKKHKQKAVSTDATTATPTTKASVMSLYTPVITLVLPDTTIISTLAPTTPKPTASSHTESLSQLAAAAAVTSAPPSSTPAVVIQSDSDVQDEKEHGGTINSSGLRKTSNASSNRRVDVEKLKFRIVFVLWPVLIGVSMAL</sequence>
<feature type="region of interest" description="Disordered" evidence="1">
    <location>
        <begin position="270"/>
        <end position="306"/>
    </location>
</feature>